<reference evidence="12" key="1">
    <citation type="journal article" date="2013" name="Genome Announc.">
        <title>Draft genome sequence of Neofusicoccum parvum isolate UCR-NP2, a fungal vascular pathogen associated with grapevine cankers.</title>
        <authorList>
            <person name="Blanco-Ulate B."/>
            <person name="Rolshausen P."/>
            <person name="Cantu D."/>
        </authorList>
    </citation>
    <scope>NUCLEOTIDE SEQUENCE [LARGE SCALE GENOMIC DNA]</scope>
    <source>
        <strain evidence="12">UCR-NP2</strain>
    </source>
</reference>
<dbReference type="InterPro" id="IPR057307">
    <property type="entry name" value="PEP5_VPS11_N"/>
</dbReference>
<name>R1GUT4_BOTPV</name>
<dbReference type="OrthoDB" id="26184at2759"/>
<dbReference type="Gene3D" id="3.30.40.10">
    <property type="entry name" value="Zinc/RING finger domain, C3HC4 (zinc finger)"/>
    <property type="match status" value="1"/>
</dbReference>
<dbReference type="PROSITE" id="PS50089">
    <property type="entry name" value="ZF_RING_2"/>
    <property type="match status" value="1"/>
</dbReference>
<dbReference type="PANTHER" id="PTHR23323">
    <property type="entry name" value="VACUOLAR PROTEIN SORTING-ASSOCIATED PROTEIN"/>
    <property type="match status" value="1"/>
</dbReference>
<dbReference type="InterPro" id="IPR057308">
    <property type="entry name" value="CHCR_PEP5_VPS11"/>
</dbReference>
<evidence type="ECO:0000256" key="1">
    <source>
        <dbReference type="ARBA" id="ARBA00007070"/>
    </source>
</evidence>
<dbReference type="SUPFAM" id="SSF50978">
    <property type="entry name" value="WD40 repeat-like"/>
    <property type="match status" value="1"/>
</dbReference>
<dbReference type="InterPro" id="IPR016528">
    <property type="entry name" value="VPS11"/>
</dbReference>
<dbReference type="InterPro" id="IPR036322">
    <property type="entry name" value="WD40_repeat_dom_sf"/>
</dbReference>
<protein>
    <submittedName>
        <fullName evidence="11">Putative vacuolar protein sorting protein</fullName>
    </submittedName>
</protein>
<dbReference type="PANTHER" id="PTHR23323:SF24">
    <property type="entry name" value="VACUOLAR PROTEIN SORTING-ASSOCIATED PROTEIN 11 HOMOLOG"/>
    <property type="match status" value="1"/>
</dbReference>
<dbReference type="GO" id="GO:0006904">
    <property type="term" value="P:vesicle docking involved in exocytosis"/>
    <property type="evidence" value="ECO:0007669"/>
    <property type="project" value="TreeGrafter"/>
</dbReference>
<evidence type="ECO:0000256" key="4">
    <source>
        <dbReference type="ARBA" id="ARBA00022771"/>
    </source>
</evidence>
<dbReference type="GO" id="GO:0048284">
    <property type="term" value="P:organelle fusion"/>
    <property type="evidence" value="ECO:0007669"/>
    <property type="project" value="TreeGrafter"/>
</dbReference>
<comment type="similarity">
    <text evidence="1">Belongs to the VPS11 family.</text>
</comment>
<dbReference type="InterPro" id="IPR015943">
    <property type="entry name" value="WD40/YVTN_repeat-like_dom_sf"/>
</dbReference>
<evidence type="ECO:0000256" key="5">
    <source>
        <dbReference type="ARBA" id="ARBA00022833"/>
    </source>
</evidence>
<sequence>MAFTGWKPFKFFDVSQVKLPDAESASLFEQGNITCVASGSDNVFLGSQDGVVRIVSSAFKVMREFQAHDTGSIRYMKPVQGTSLLVTIAEDLSSEPTLKVWALDKLEKKTGIPRCQSTLTIHNGRKQFPVTAFAAMDDLSQLAVGFGNGAVTVVRGDLIHDRGARQRTVFESEEPITVDKSTGDVIVARDDALYSYGLSGRRAVYTYEGPKEKISTYKDYTAIVSPPKTNTITRAVRTFGRSAADDLFSTSSFTILDTDMKIIAHQEALTSPVQAVFVEWGDLFVLTQDGKLLRYHEKTFQQKLELMYQRDLYIIAINMAQKAGVDKATQNVILRRYGDHLYQKGDYDTAMQQYLKAIDNTEPSQVIRKLKDVDKLEAFIRMPGDPKFDLDTAIAMCRQGGYYDQAAFLARKHNEHELVVDILIEDSKRYAEALAYIWRLEPQTAYQNFMKYATVLLEHCPKDTTQIFIDYYTGHFRPKKDAVVIPNAPATSGMGIVNNAATAVQNLAALLPLPYMNVNTINSPNSGDQKTTASQAQIVETTIDEPPPEYKVPKPRTAFSSFVDHPNEFIIFLEACKSSQDINEEDKVDLYTTLFEMYLHVAASTRDGDKEEWENKAKKLVEGKDVKEAGDELDAVLRKIDEDGLMAPLQVIQTLSANGIATMGMIKKYLATTIDRERREIANNRKMIQTFTADTATKKAELDTLKSKPIAFTASRCSSCPYPLDQPTVHFMCNHSFHQRCLDVDSERDVEDPMSGVECPICAPQNATIKAIKKAQEDSAERHDIFLDALGKSRDKFANSKTTSTASGKVME</sequence>
<evidence type="ECO:0000256" key="7">
    <source>
        <dbReference type="ARBA" id="ARBA00023136"/>
    </source>
</evidence>
<keyword evidence="7" id="KW-0472">Membrane</keyword>
<dbReference type="Proteomes" id="UP000013521">
    <property type="component" value="Unassembled WGS sequence"/>
</dbReference>
<comment type="subcellular location">
    <subcellularLocation>
        <location evidence="8">Endomembrane system</location>
        <topology evidence="8">Peripheral membrane protein</topology>
        <orientation evidence="8">Cytoplasmic side</orientation>
    </subcellularLocation>
</comment>
<dbReference type="OMA" id="ENENECP"/>
<dbReference type="GO" id="GO:0030897">
    <property type="term" value="C:HOPS complex"/>
    <property type="evidence" value="ECO:0007669"/>
    <property type="project" value="TreeGrafter"/>
</dbReference>
<dbReference type="SMART" id="SM00184">
    <property type="entry name" value="RING"/>
    <property type="match status" value="1"/>
</dbReference>
<gene>
    <name evidence="11" type="ORF">UCRNP2_1210</name>
</gene>
<evidence type="ECO:0000256" key="2">
    <source>
        <dbReference type="ARBA" id="ARBA00022448"/>
    </source>
</evidence>
<keyword evidence="6" id="KW-0653">Protein transport</keyword>
<keyword evidence="3" id="KW-0479">Metal-binding</keyword>
<dbReference type="HOGENOM" id="CLU_001287_0_0_1"/>
<evidence type="ECO:0000256" key="8">
    <source>
        <dbReference type="ARBA" id="ARBA00029433"/>
    </source>
</evidence>
<evidence type="ECO:0000259" key="10">
    <source>
        <dbReference type="PROSITE" id="PS50089"/>
    </source>
</evidence>
<dbReference type="eggNOG" id="KOG2114">
    <property type="taxonomic scope" value="Eukaryota"/>
</dbReference>
<dbReference type="AlphaFoldDB" id="R1GUT4"/>
<dbReference type="Pfam" id="PF23356">
    <property type="entry name" value="TPR_PEP5_VPS11"/>
    <property type="match status" value="1"/>
</dbReference>
<evidence type="ECO:0000313" key="12">
    <source>
        <dbReference type="Proteomes" id="UP000013521"/>
    </source>
</evidence>
<dbReference type="InterPro" id="IPR024763">
    <property type="entry name" value="VPS11_C"/>
</dbReference>
<evidence type="ECO:0000313" key="11">
    <source>
        <dbReference type="EMBL" id="EOD52076.1"/>
    </source>
</evidence>
<dbReference type="CDD" id="cd16688">
    <property type="entry name" value="RING-H2_Vps11"/>
    <property type="match status" value="1"/>
</dbReference>
<dbReference type="STRING" id="1287680.R1GUT4"/>
<dbReference type="GO" id="GO:0030674">
    <property type="term" value="F:protein-macromolecule adaptor activity"/>
    <property type="evidence" value="ECO:0007669"/>
    <property type="project" value="TreeGrafter"/>
</dbReference>
<keyword evidence="2" id="KW-0813">Transport</keyword>
<dbReference type="GO" id="GO:0005768">
    <property type="term" value="C:endosome"/>
    <property type="evidence" value="ECO:0007669"/>
    <property type="project" value="TreeGrafter"/>
</dbReference>
<feature type="domain" description="RING-type" evidence="10">
    <location>
        <begin position="717"/>
        <end position="762"/>
    </location>
</feature>
<dbReference type="SUPFAM" id="SSF57850">
    <property type="entry name" value="RING/U-box"/>
    <property type="match status" value="1"/>
</dbReference>
<dbReference type="PIRSF" id="PIRSF007860">
    <property type="entry name" value="VPS11"/>
    <property type="match status" value="1"/>
</dbReference>
<dbReference type="GO" id="GO:0008270">
    <property type="term" value="F:zinc ion binding"/>
    <property type="evidence" value="ECO:0007669"/>
    <property type="project" value="UniProtKB-KW"/>
</dbReference>
<accession>R1GUT4</accession>
<dbReference type="Pfam" id="PF23341">
    <property type="entry name" value="PEP5_VPS11_N"/>
    <property type="match status" value="1"/>
</dbReference>
<dbReference type="GO" id="GO:0007032">
    <property type="term" value="P:endosome organization"/>
    <property type="evidence" value="ECO:0007669"/>
    <property type="project" value="TreeGrafter"/>
</dbReference>
<organism evidence="11 12">
    <name type="scientific">Botryosphaeria parva (strain UCR-NP2)</name>
    <name type="common">Grapevine canker fungus</name>
    <name type="synonym">Neofusicoccum parvum</name>
    <dbReference type="NCBI Taxonomy" id="1287680"/>
    <lineage>
        <taxon>Eukaryota</taxon>
        <taxon>Fungi</taxon>
        <taxon>Dikarya</taxon>
        <taxon>Ascomycota</taxon>
        <taxon>Pezizomycotina</taxon>
        <taxon>Dothideomycetes</taxon>
        <taxon>Dothideomycetes incertae sedis</taxon>
        <taxon>Botryosphaeriales</taxon>
        <taxon>Botryosphaeriaceae</taxon>
        <taxon>Neofusicoccum</taxon>
    </lineage>
</organism>
<dbReference type="InterPro" id="IPR001841">
    <property type="entry name" value="Znf_RING"/>
</dbReference>
<dbReference type="InterPro" id="IPR013083">
    <property type="entry name" value="Znf_RING/FYVE/PHD"/>
</dbReference>
<dbReference type="GO" id="GO:0007033">
    <property type="term" value="P:vacuole organization"/>
    <property type="evidence" value="ECO:0007669"/>
    <property type="project" value="TreeGrafter"/>
</dbReference>
<evidence type="ECO:0000256" key="9">
    <source>
        <dbReference type="PROSITE-ProRule" id="PRU00175"/>
    </source>
</evidence>
<dbReference type="KEGG" id="npa:UCRNP2_1210"/>
<proteinExistence type="inferred from homology"/>
<evidence type="ECO:0000256" key="3">
    <source>
        <dbReference type="ARBA" id="ARBA00022723"/>
    </source>
</evidence>
<evidence type="ECO:0000256" key="6">
    <source>
        <dbReference type="ARBA" id="ARBA00022927"/>
    </source>
</evidence>
<dbReference type="Pfam" id="PF12451">
    <property type="entry name" value="VPS11_C"/>
    <property type="match status" value="1"/>
</dbReference>
<keyword evidence="5" id="KW-0862">Zinc</keyword>
<keyword evidence="4 9" id="KW-0863">Zinc-finger</keyword>
<dbReference type="EMBL" id="KB915786">
    <property type="protein sequence ID" value="EOD52076.1"/>
    <property type="molecule type" value="Genomic_DNA"/>
</dbReference>
<dbReference type="Gene3D" id="2.130.10.10">
    <property type="entry name" value="YVTN repeat-like/Quinoprotein amine dehydrogenase"/>
    <property type="match status" value="1"/>
</dbReference>
<dbReference type="GO" id="GO:0015031">
    <property type="term" value="P:protein transport"/>
    <property type="evidence" value="ECO:0007669"/>
    <property type="project" value="UniProtKB-KW"/>
</dbReference>